<proteinExistence type="predicted"/>
<organism evidence="1 2">
    <name type="scientific">Dryococelus australis</name>
    <dbReference type="NCBI Taxonomy" id="614101"/>
    <lineage>
        <taxon>Eukaryota</taxon>
        <taxon>Metazoa</taxon>
        <taxon>Ecdysozoa</taxon>
        <taxon>Arthropoda</taxon>
        <taxon>Hexapoda</taxon>
        <taxon>Insecta</taxon>
        <taxon>Pterygota</taxon>
        <taxon>Neoptera</taxon>
        <taxon>Polyneoptera</taxon>
        <taxon>Phasmatodea</taxon>
        <taxon>Verophasmatodea</taxon>
        <taxon>Anareolatae</taxon>
        <taxon>Phasmatidae</taxon>
        <taxon>Eurycanthinae</taxon>
        <taxon>Dryococelus</taxon>
    </lineage>
</organism>
<evidence type="ECO:0000313" key="2">
    <source>
        <dbReference type="Proteomes" id="UP001159363"/>
    </source>
</evidence>
<accession>A0ABQ9H2T1</accession>
<sequence length="489" mass="54606">MEQRWNVRAGGIRDTSEKTRRPAALSGWFPTHAHLPASHAHTWWLLHPVWLETRTRRADWLLRRGAAARLAVHASAVSPPACRSLRGRLVDCGNSWPLYTTPLWDRVTKATLLAYRSKPPACRSFVKLPAQLHSGGHALVSAVRVVWDHVYASLLKGGSCSRWLKRVEWACEHDRDVKCAAGGAKVSPSGRETAFPYLPLLSHPYHHLLLCSVCSADREADRAAKPADTNIPRRPNLLQSACQDNAEWRKVRLVTHVVPGKEVPTVWREVMTWDMRSGRARPAGSRAPLHAECAFRCAMGRRGQGRGGQFACVAGKKYPRRELSPTPNTPFFTTSDVASFAFAERGGGCDKGDTAVDINLPTASSGTILTYESPGVTQVGIEPVSLDLRMNKVVRPVAMIILHKAEEHTTCIQVDLKQGFQKCSFYREQRISTLWAEYSEPRLRVVKLDFLFATNDSRYAGWFCAQVPLLCRDHTSQLRSDASRLRIPV</sequence>
<keyword evidence="2" id="KW-1185">Reference proteome</keyword>
<dbReference type="Proteomes" id="UP001159363">
    <property type="component" value="Chromosome 6"/>
</dbReference>
<dbReference type="EMBL" id="JARBHB010000007">
    <property type="protein sequence ID" value="KAJ8878608.1"/>
    <property type="molecule type" value="Genomic_DNA"/>
</dbReference>
<evidence type="ECO:0000313" key="1">
    <source>
        <dbReference type="EMBL" id="KAJ8878608.1"/>
    </source>
</evidence>
<name>A0ABQ9H2T1_9NEOP</name>
<comment type="caution">
    <text evidence="1">The sequence shown here is derived from an EMBL/GenBank/DDBJ whole genome shotgun (WGS) entry which is preliminary data.</text>
</comment>
<gene>
    <name evidence="1" type="ORF">PR048_019189</name>
</gene>
<protein>
    <submittedName>
        <fullName evidence="1">Uncharacterized protein</fullName>
    </submittedName>
</protein>
<reference evidence="1 2" key="1">
    <citation type="submission" date="2023-02" db="EMBL/GenBank/DDBJ databases">
        <title>LHISI_Scaffold_Assembly.</title>
        <authorList>
            <person name="Stuart O.P."/>
            <person name="Cleave R."/>
            <person name="Magrath M.J.L."/>
            <person name="Mikheyev A.S."/>
        </authorList>
    </citation>
    <scope>NUCLEOTIDE SEQUENCE [LARGE SCALE GENOMIC DNA]</scope>
    <source>
        <strain evidence="1">Daus_M_001</strain>
        <tissue evidence="1">Leg muscle</tissue>
    </source>
</reference>